<accession>A0A9W6VW70</accession>
<evidence type="ECO:0000313" key="2">
    <source>
        <dbReference type="Proteomes" id="UP001165135"/>
    </source>
</evidence>
<organism evidence="1 2">
    <name type="scientific">Actinoallomurus iriomotensis</name>
    <dbReference type="NCBI Taxonomy" id="478107"/>
    <lineage>
        <taxon>Bacteria</taxon>
        <taxon>Bacillati</taxon>
        <taxon>Actinomycetota</taxon>
        <taxon>Actinomycetes</taxon>
        <taxon>Streptosporangiales</taxon>
        <taxon>Thermomonosporaceae</taxon>
        <taxon>Actinoallomurus</taxon>
    </lineage>
</organism>
<evidence type="ECO:0000313" key="1">
    <source>
        <dbReference type="EMBL" id="GLY81924.1"/>
    </source>
</evidence>
<protein>
    <submittedName>
        <fullName evidence="1">Uncharacterized protein</fullName>
    </submittedName>
</protein>
<dbReference type="EMBL" id="BSTJ01000024">
    <property type="protein sequence ID" value="GLY81924.1"/>
    <property type="molecule type" value="Genomic_DNA"/>
</dbReference>
<gene>
    <name evidence="1" type="ORF">Airi01_101910</name>
</gene>
<dbReference type="AlphaFoldDB" id="A0A9W6VW70"/>
<name>A0A9W6VW70_9ACTN</name>
<comment type="caution">
    <text evidence="1">The sequence shown here is derived from an EMBL/GenBank/DDBJ whole genome shotgun (WGS) entry which is preliminary data.</text>
</comment>
<reference evidence="1" key="1">
    <citation type="submission" date="2023-03" db="EMBL/GenBank/DDBJ databases">
        <title>Actinoallomurus iriomotensis NBRC 103681.</title>
        <authorList>
            <person name="Ichikawa N."/>
            <person name="Sato H."/>
            <person name="Tonouchi N."/>
        </authorList>
    </citation>
    <scope>NUCLEOTIDE SEQUENCE</scope>
    <source>
        <strain evidence="1">NBRC 103681</strain>
    </source>
</reference>
<dbReference type="Proteomes" id="UP001165135">
    <property type="component" value="Unassembled WGS sequence"/>
</dbReference>
<proteinExistence type="predicted"/>
<sequence>MTADGIIQTCKTLAAAAHQITTADLAEEYPRTGPVTDFEKKAEASGYLIYID</sequence>
<dbReference type="RefSeq" id="WP_285637037.1">
    <property type="nucleotide sequence ID" value="NZ_BSTJ01000024.1"/>
</dbReference>